<dbReference type="RefSeq" id="XP_044558979.1">
    <property type="nucleotide sequence ID" value="XM_044710558.1"/>
</dbReference>
<protein>
    <submittedName>
        <fullName evidence="1">Uncharacterized protein</fullName>
    </submittedName>
</protein>
<sequence>MYKCVKKGSCMVETIPRFAFEYASIDTYIAGISRERRECHSAFASLEKAEQSLRNCYRKDDVLKMIETIKKLNDLCDLQQNVISSSSCLYDECDKSHPNYVELKEMTPEQQFFNFELDLKLVDAENHLLRGMLQFLSGSYFKGFYNFR</sequence>
<evidence type="ECO:0000313" key="1">
    <source>
        <dbReference type="EMBL" id="KAF0974266.1"/>
    </source>
</evidence>
<dbReference type="VEuPathDB" id="AmoebaDB:FDP41_006876"/>
<organism evidence="1 2">
    <name type="scientific">Naegleria fowleri</name>
    <name type="common">Brain eating amoeba</name>
    <dbReference type="NCBI Taxonomy" id="5763"/>
    <lineage>
        <taxon>Eukaryota</taxon>
        <taxon>Discoba</taxon>
        <taxon>Heterolobosea</taxon>
        <taxon>Tetramitia</taxon>
        <taxon>Eutetramitia</taxon>
        <taxon>Vahlkampfiidae</taxon>
        <taxon>Naegleria</taxon>
    </lineage>
</organism>
<dbReference type="EMBL" id="VFQX01000053">
    <property type="protein sequence ID" value="KAF0974266.1"/>
    <property type="molecule type" value="Genomic_DNA"/>
</dbReference>
<keyword evidence="2" id="KW-1185">Reference proteome</keyword>
<dbReference type="GeneID" id="68114094"/>
<name>A0A6A5BHR7_NAEFO</name>
<comment type="caution">
    <text evidence="1">The sequence shown here is derived from an EMBL/GenBank/DDBJ whole genome shotgun (WGS) entry which is preliminary data.</text>
</comment>
<dbReference type="VEuPathDB" id="AmoebaDB:NF0123010"/>
<dbReference type="Proteomes" id="UP000444721">
    <property type="component" value="Unassembled WGS sequence"/>
</dbReference>
<gene>
    <name evidence="1" type="ORF">FDP41_006876</name>
</gene>
<reference evidence="1 2" key="1">
    <citation type="journal article" date="2019" name="Sci. Rep.">
        <title>Nanopore sequencing improves the draft genome of the human pathogenic amoeba Naegleria fowleri.</title>
        <authorList>
            <person name="Liechti N."/>
            <person name="Schurch N."/>
            <person name="Bruggmann R."/>
            <person name="Wittwer M."/>
        </authorList>
    </citation>
    <scope>NUCLEOTIDE SEQUENCE [LARGE SCALE GENOMIC DNA]</scope>
    <source>
        <strain evidence="1 2">ATCC 30894</strain>
    </source>
</reference>
<dbReference type="VEuPathDB" id="AmoebaDB:NfTy_075890"/>
<accession>A0A6A5BHR7</accession>
<dbReference type="AlphaFoldDB" id="A0A6A5BHR7"/>
<evidence type="ECO:0000313" key="2">
    <source>
        <dbReference type="Proteomes" id="UP000444721"/>
    </source>
</evidence>
<proteinExistence type="predicted"/>